<accession>A0AAE0MDH5</accession>
<evidence type="ECO:0000256" key="4">
    <source>
        <dbReference type="ARBA" id="ARBA00022801"/>
    </source>
</evidence>
<comment type="catalytic activity">
    <reaction evidence="1">
        <text>Endohydrolysis of (1-&gt;4)-beta-D-glucosidic linkages in cellulose, lichenin and cereal beta-D-glucans.</text>
        <dbReference type="EC" id="3.2.1.4"/>
    </reaction>
</comment>
<reference evidence="9" key="1">
    <citation type="journal article" date="2023" name="Mol. Phylogenet. Evol.">
        <title>Genome-scale phylogeny and comparative genomics of the fungal order Sordariales.</title>
        <authorList>
            <person name="Hensen N."/>
            <person name="Bonometti L."/>
            <person name="Westerberg I."/>
            <person name="Brannstrom I.O."/>
            <person name="Guillou S."/>
            <person name="Cros-Aarteil S."/>
            <person name="Calhoun S."/>
            <person name="Haridas S."/>
            <person name="Kuo A."/>
            <person name="Mondo S."/>
            <person name="Pangilinan J."/>
            <person name="Riley R."/>
            <person name="LaButti K."/>
            <person name="Andreopoulos B."/>
            <person name="Lipzen A."/>
            <person name="Chen C."/>
            <person name="Yan M."/>
            <person name="Daum C."/>
            <person name="Ng V."/>
            <person name="Clum A."/>
            <person name="Steindorff A."/>
            <person name="Ohm R.A."/>
            <person name="Martin F."/>
            <person name="Silar P."/>
            <person name="Natvig D.O."/>
            <person name="Lalanne C."/>
            <person name="Gautier V."/>
            <person name="Ament-Velasquez S.L."/>
            <person name="Kruys A."/>
            <person name="Hutchinson M.I."/>
            <person name="Powell A.J."/>
            <person name="Barry K."/>
            <person name="Miller A.N."/>
            <person name="Grigoriev I.V."/>
            <person name="Debuchy R."/>
            <person name="Gladieux P."/>
            <person name="Hiltunen Thoren M."/>
            <person name="Johannesson H."/>
        </authorList>
    </citation>
    <scope>NUCLEOTIDE SEQUENCE</scope>
    <source>
        <strain evidence="9">SMH4131-1</strain>
    </source>
</reference>
<evidence type="ECO:0000256" key="2">
    <source>
        <dbReference type="ARBA" id="ARBA00005641"/>
    </source>
</evidence>
<organism evidence="9 10">
    <name type="scientific">Cercophora scortea</name>
    <dbReference type="NCBI Taxonomy" id="314031"/>
    <lineage>
        <taxon>Eukaryota</taxon>
        <taxon>Fungi</taxon>
        <taxon>Dikarya</taxon>
        <taxon>Ascomycota</taxon>
        <taxon>Pezizomycotina</taxon>
        <taxon>Sordariomycetes</taxon>
        <taxon>Sordariomycetidae</taxon>
        <taxon>Sordariales</taxon>
        <taxon>Lasiosphaeriaceae</taxon>
        <taxon>Cercophora</taxon>
    </lineage>
</organism>
<dbReference type="Gene3D" id="3.20.20.80">
    <property type="entry name" value="Glycosidases"/>
    <property type="match status" value="1"/>
</dbReference>
<feature type="chain" id="PRO_5042022481" description="cellulase" evidence="7">
    <location>
        <begin position="21"/>
        <end position="392"/>
    </location>
</feature>
<evidence type="ECO:0000256" key="7">
    <source>
        <dbReference type="SAM" id="SignalP"/>
    </source>
</evidence>
<dbReference type="Proteomes" id="UP001286456">
    <property type="component" value="Unassembled WGS sequence"/>
</dbReference>
<evidence type="ECO:0000256" key="3">
    <source>
        <dbReference type="ARBA" id="ARBA00012601"/>
    </source>
</evidence>
<dbReference type="Pfam" id="PF00150">
    <property type="entry name" value="Cellulase"/>
    <property type="match status" value="1"/>
</dbReference>
<comment type="caution">
    <text evidence="9">The sequence shown here is derived from an EMBL/GenBank/DDBJ whole genome shotgun (WGS) entry which is preliminary data.</text>
</comment>
<feature type="domain" description="Glycoside hydrolase family 5" evidence="8">
    <location>
        <begin position="46"/>
        <end position="323"/>
    </location>
</feature>
<dbReference type="InterPro" id="IPR018087">
    <property type="entry name" value="Glyco_hydro_5_CS"/>
</dbReference>
<feature type="signal peptide" evidence="7">
    <location>
        <begin position="1"/>
        <end position="20"/>
    </location>
</feature>
<comment type="similarity">
    <text evidence="2 6">Belongs to the glycosyl hydrolase 5 (cellulase A) family.</text>
</comment>
<dbReference type="EC" id="3.2.1.4" evidence="3"/>
<gene>
    <name evidence="9" type="ORF">B0T19DRAFT_185153</name>
</gene>
<keyword evidence="5 6" id="KW-0326">Glycosidase</keyword>
<dbReference type="InterPro" id="IPR001547">
    <property type="entry name" value="Glyco_hydro_5"/>
</dbReference>
<dbReference type="PANTHER" id="PTHR34142:SF1">
    <property type="entry name" value="GLYCOSIDE HYDROLASE FAMILY 5 DOMAIN-CONTAINING PROTEIN"/>
    <property type="match status" value="1"/>
</dbReference>
<proteinExistence type="inferred from homology"/>
<dbReference type="AlphaFoldDB" id="A0AAE0MDH5"/>
<dbReference type="SUPFAM" id="SSF51445">
    <property type="entry name" value="(Trans)glycosidases"/>
    <property type="match status" value="1"/>
</dbReference>
<keyword evidence="4 6" id="KW-0378">Hydrolase</keyword>
<sequence>MKFSVSAVAACAALLPSVSGTIFYAGVAESSGEFGVWSATATPGTGLPGRFGVDYSFISNSGIDTMVDKNKVNLFRVAFLLERMAPLSYGLGAKFNETHYNYYKQSIDYITKTKGAYAILDPHNYMRYNDPSSQPFSGSVIGNTTDKTAATTAQFGAFWGELAKRFASNEKVIFGLMNEPHDVPSSLYLANLQAAVDAIRKSGAKNLIIAPGNSWSGGHAWTQGGNEATGNWLHKLVDPLNNTAVDIHEYLDKDFSGGHIACEQDPVTNLAGVTAWLKEHKLKAFVTEFGGSNTTACATMLNSMLDYMSQNEEYIGWTAWAAGPFWGTASPCCTDSAQYGSFEPGSKAAGGGPSLYDTVWLPVIQKKVPAKLQWSGLATINGGALTSKPSHY</sequence>
<reference evidence="9" key="2">
    <citation type="submission" date="2023-06" db="EMBL/GenBank/DDBJ databases">
        <authorList>
            <consortium name="Lawrence Berkeley National Laboratory"/>
            <person name="Haridas S."/>
            <person name="Hensen N."/>
            <person name="Bonometti L."/>
            <person name="Westerberg I."/>
            <person name="Brannstrom I.O."/>
            <person name="Guillou S."/>
            <person name="Cros-Aarteil S."/>
            <person name="Calhoun S."/>
            <person name="Kuo A."/>
            <person name="Mondo S."/>
            <person name="Pangilinan J."/>
            <person name="Riley R."/>
            <person name="Labutti K."/>
            <person name="Andreopoulos B."/>
            <person name="Lipzen A."/>
            <person name="Chen C."/>
            <person name="Yanf M."/>
            <person name="Daum C."/>
            <person name="Ng V."/>
            <person name="Clum A."/>
            <person name="Steindorff A."/>
            <person name="Ohm R."/>
            <person name="Martin F."/>
            <person name="Silar P."/>
            <person name="Natvig D."/>
            <person name="Lalanne C."/>
            <person name="Gautier V."/>
            <person name="Ament-Velasquez S.L."/>
            <person name="Kruys A."/>
            <person name="Hutchinson M.I."/>
            <person name="Powell A.J."/>
            <person name="Barry K."/>
            <person name="Miller A.N."/>
            <person name="Grigoriev I.V."/>
            <person name="Debuchy R."/>
            <person name="Gladieux P."/>
            <person name="Thoren M.H."/>
            <person name="Johannesson H."/>
        </authorList>
    </citation>
    <scope>NUCLEOTIDE SEQUENCE</scope>
    <source>
        <strain evidence="9">SMH4131-1</strain>
    </source>
</reference>
<dbReference type="PROSITE" id="PS00659">
    <property type="entry name" value="GLYCOSYL_HYDROL_F5"/>
    <property type="match status" value="1"/>
</dbReference>
<evidence type="ECO:0000256" key="1">
    <source>
        <dbReference type="ARBA" id="ARBA00000966"/>
    </source>
</evidence>
<evidence type="ECO:0000256" key="6">
    <source>
        <dbReference type="RuleBase" id="RU361153"/>
    </source>
</evidence>
<dbReference type="GO" id="GO:0008810">
    <property type="term" value="F:cellulase activity"/>
    <property type="evidence" value="ECO:0007669"/>
    <property type="project" value="UniProtKB-EC"/>
</dbReference>
<evidence type="ECO:0000313" key="9">
    <source>
        <dbReference type="EMBL" id="KAK3328220.1"/>
    </source>
</evidence>
<evidence type="ECO:0000256" key="5">
    <source>
        <dbReference type="ARBA" id="ARBA00023295"/>
    </source>
</evidence>
<evidence type="ECO:0000259" key="8">
    <source>
        <dbReference type="Pfam" id="PF00150"/>
    </source>
</evidence>
<dbReference type="PANTHER" id="PTHR34142">
    <property type="entry name" value="ENDO-BETA-1,4-GLUCANASE A"/>
    <property type="match status" value="1"/>
</dbReference>
<dbReference type="GO" id="GO:0009251">
    <property type="term" value="P:glucan catabolic process"/>
    <property type="evidence" value="ECO:0007669"/>
    <property type="project" value="TreeGrafter"/>
</dbReference>
<keyword evidence="7" id="KW-0732">Signal</keyword>
<name>A0AAE0MDH5_9PEZI</name>
<keyword evidence="10" id="KW-1185">Reference proteome</keyword>
<dbReference type="EMBL" id="JAUEPO010000003">
    <property type="protein sequence ID" value="KAK3328220.1"/>
    <property type="molecule type" value="Genomic_DNA"/>
</dbReference>
<protein>
    <recommendedName>
        <fullName evidence="3">cellulase</fullName>
        <ecNumber evidence="3">3.2.1.4</ecNumber>
    </recommendedName>
</protein>
<evidence type="ECO:0000313" key="10">
    <source>
        <dbReference type="Proteomes" id="UP001286456"/>
    </source>
</evidence>
<dbReference type="InterPro" id="IPR017853">
    <property type="entry name" value="GH"/>
</dbReference>